<organism evidence="4 5">
    <name type="scientific">Sorangium cellulosum</name>
    <name type="common">Polyangium cellulosum</name>
    <dbReference type="NCBI Taxonomy" id="56"/>
    <lineage>
        <taxon>Bacteria</taxon>
        <taxon>Pseudomonadati</taxon>
        <taxon>Myxococcota</taxon>
        <taxon>Polyangia</taxon>
        <taxon>Polyangiales</taxon>
        <taxon>Polyangiaceae</taxon>
        <taxon>Sorangium</taxon>
    </lineage>
</organism>
<dbReference type="EMBL" id="CP012673">
    <property type="protein sequence ID" value="AUX45972.1"/>
    <property type="molecule type" value="Genomic_DNA"/>
</dbReference>
<comment type="cofactor">
    <cofactor evidence="1">
        <name>FAD</name>
        <dbReference type="ChEBI" id="CHEBI:57692"/>
    </cofactor>
</comment>
<evidence type="ECO:0000313" key="5">
    <source>
        <dbReference type="Proteomes" id="UP000238348"/>
    </source>
</evidence>
<dbReference type="PRINTS" id="PR00757">
    <property type="entry name" value="AMINEOXDASEF"/>
</dbReference>
<dbReference type="InterPro" id="IPR001613">
    <property type="entry name" value="Flavin_amine_oxidase"/>
</dbReference>
<dbReference type="Gene3D" id="3.50.50.60">
    <property type="entry name" value="FAD/NAD(P)-binding domain"/>
    <property type="match status" value="1"/>
</dbReference>
<dbReference type="RefSeq" id="WP_104984266.1">
    <property type="nucleotide sequence ID" value="NZ_CP012673.1"/>
</dbReference>
<dbReference type="OrthoDB" id="7856496at2"/>
<protein>
    <submittedName>
        <fullName evidence="4">Isorenieratene synthase</fullName>
    </submittedName>
</protein>
<dbReference type="AlphaFoldDB" id="A0A2L0F337"/>
<evidence type="ECO:0000256" key="2">
    <source>
        <dbReference type="ARBA" id="ARBA00023002"/>
    </source>
</evidence>
<dbReference type="PANTHER" id="PTHR42923:SF43">
    <property type="entry name" value="AMINE OXIDASE"/>
    <property type="match status" value="1"/>
</dbReference>
<reference evidence="4 5" key="1">
    <citation type="submission" date="2015-09" db="EMBL/GenBank/DDBJ databases">
        <title>Sorangium comparison.</title>
        <authorList>
            <person name="Zaburannyi N."/>
            <person name="Bunk B."/>
            <person name="Overmann J."/>
            <person name="Mueller R."/>
        </authorList>
    </citation>
    <scope>NUCLEOTIDE SEQUENCE [LARGE SCALE GENOMIC DNA]</scope>
    <source>
        <strain evidence="4 5">So ce26</strain>
    </source>
</reference>
<sequence>MQPTSSRGAGQRHVVVIGGGLAGTAAAVLLAERGVEVTLVEREVYLGGRAGAWTEHLRDGTAFEMERGFHAFFRHYANVRALLRRIDPELSLLAPLNDYPLLGPGGAVESFSGLPTCTPLNVAALLLRSPSVRLSDLARVDVRNALTMFTFDPEQTYLDLDAMTAKEYLDALRLAPEARQMLFDVFAHSFFNPDGDYSAAELLAMFHFYFLANREGLVFDVVKEPFSTAVWRPMERYLRSRGVAIASGREARAVEREGGRFVVRLGAGERVACDAVVLAVTVPAVRQIVAASPALAALEGAVGSLEVTRPFAVWRLFLDRPCAPERAPFAGTTGFGLLDNISLYERFEGESRRIAQATGGSVVELHGYALPENMDEDTIRADLLSNLHLAYPETAAARVLDERFLLRRDCPAFRPGSHGRRPGVHTPVPSVVLAGDYVKLPFPSGLMERATASGFLAANALLERFGLPAGEVAHGPTRGLLPARLARLLRPSRRTPARPGASAA</sequence>
<dbReference type="Proteomes" id="UP000238348">
    <property type="component" value="Chromosome"/>
</dbReference>
<evidence type="ECO:0000259" key="3">
    <source>
        <dbReference type="Pfam" id="PF01593"/>
    </source>
</evidence>
<evidence type="ECO:0000313" key="4">
    <source>
        <dbReference type="EMBL" id="AUX45972.1"/>
    </source>
</evidence>
<dbReference type="Pfam" id="PF01593">
    <property type="entry name" value="Amino_oxidase"/>
    <property type="match status" value="1"/>
</dbReference>
<keyword evidence="2" id="KW-0560">Oxidoreductase</keyword>
<dbReference type="InterPro" id="IPR050464">
    <property type="entry name" value="Zeta_carotene_desat/Oxidored"/>
</dbReference>
<dbReference type="InterPro" id="IPR036188">
    <property type="entry name" value="FAD/NAD-bd_sf"/>
</dbReference>
<dbReference type="PANTHER" id="PTHR42923">
    <property type="entry name" value="PROTOPORPHYRINOGEN OXIDASE"/>
    <property type="match status" value="1"/>
</dbReference>
<accession>A0A2L0F337</accession>
<dbReference type="SUPFAM" id="SSF51905">
    <property type="entry name" value="FAD/NAD(P)-binding domain"/>
    <property type="match status" value="1"/>
</dbReference>
<feature type="domain" description="Amine oxidase" evidence="3">
    <location>
        <begin position="21"/>
        <end position="462"/>
    </location>
</feature>
<evidence type="ECO:0000256" key="1">
    <source>
        <dbReference type="ARBA" id="ARBA00001974"/>
    </source>
</evidence>
<name>A0A2L0F337_SORCE</name>
<proteinExistence type="predicted"/>
<dbReference type="GO" id="GO:0016491">
    <property type="term" value="F:oxidoreductase activity"/>
    <property type="evidence" value="ECO:0007669"/>
    <property type="project" value="UniProtKB-KW"/>
</dbReference>
<gene>
    <name evidence="4" type="ORF">SOCE26_074740</name>
</gene>
<dbReference type="InterPro" id="IPR002937">
    <property type="entry name" value="Amino_oxidase"/>
</dbReference>